<feature type="binding site" evidence="10">
    <location>
        <position position="336"/>
    </location>
    <ligand>
        <name>ATP</name>
        <dbReference type="ChEBI" id="CHEBI:30616"/>
    </ligand>
</feature>
<gene>
    <name evidence="10" type="primary">pckA</name>
    <name evidence="11" type="ORF">MTY_0389</name>
</gene>
<keyword evidence="11" id="KW-0418">Kinase</keyword>
<comment type="caution">
    <text evidence="10">Lacks conserved residue(s) required for the propagation of feature annotation.</text>
</comment>
<evidence type="ECO:0000256" key="6">
    <source>
        <dbReference type="ARBA" id="ARBA00022793"/>
    </source>
</evidence>
<keyword evidence="10" id="KW-0464">Manganese</keyword>
<dbReference type="Gene3D" id="2.170.8.10">
    <property type="entry name" value="Phosphoenolpyruvate Carboxykinase, domain 2"/>
    <property type="match status" value="1"/>
</dbReference>
<feature type="binding site" evidence="10">
    <location>
        <position position="234"/>
    </location>
    <ligand>
        <name>Mn(2+)</name>
        <dbReference type="ChEBI" id="CHEBI:29035"/>
    </ligand>
</feature>
<keyword evidence="6 10" id="KW-0210">Decarboxylase</keyword>
<comment type="subcellular location">
    <subcellularLocation>
        <location evidence="10">Cytoplasm</location>
    </subcellularLocation>
</comment>
<comment type="similarity">
    <text evidence="2 10">Belongs to the phosphoenolpyruvate carboxykinase (ATP) family.</text>
</comment>
<dbReference type="EC" id="4.1.1.49" evidence="3 10"/>
<keyword evidence="7 10" id="KW-0067">ATP-binding</keyword>
<dbReference type="InterPro" id="IPR001272">
    <property type="entry name" value="PEP_carboxykinase_ATP"/>
</dbReference>
<dbReference type="Proteomes" id="UP000063718">
    <property type="component" value="Unassembled WGS sequence"/>
</dbReference>
<sequence>MSCMVYCKRSYRGRRKGEPVGNTYGLEGLGLINPGNIYRNLPVARLVEMALARGEGVLASNGALSVRTGKYTGRSPNDRFMVDTPSVHDTISWGAVNQPLEEARFEALFRRLAAYLQGRDLFIFDGFVGADPAYRMPIRVVNQYAWQNLFVHQLFVRPSAAELEAHEPQFTVICAPGFQATPEVDGTRSEAFVVLNFDRRLIIIGGTSYAGEMKKSIFTVMNYLLPERGVCPMHCSANMGPAGDTALFFGLSGTGKTTLSADPERRLIGDDEHGWSDHGIFNFEGGCYAKCIKLSAEHEPQIWNAIRFGSVLENVAVDPDSRAIDYDCDALTENTRAAYPVDFIPNAVIPGIGGHPRTVVFLTADAFGVMPPIAKLTREQAMYHFLSGYTSKLAGTERGITDPQATFSTCFGAPFLPRSPRVYADLLGERIAKHGASVYLVNTGWTGGPCGIGRRMSLPYTRAMVRAAIKGELEGVEFVPDPVFGILVPTSCPGVPAEVLNPRHTWQDKEKYDAMARKLAGLFAENFTKFRDVPEEIRAAGPVVR</sequence>
<dbReference type="PROSITE" id="PS00532">
    <property type="entry name" value="PEPCK_ATP"/>
    <property type="match status" value="1"/>
</dbReference>
<evidence type="ECO:0000256" key="9">
    <source>
        <dbReference type="ARBA" id="ARBA00047371"/>
    </source>
</evidence>
<keyword evidence="5 10" id="KW-0547">Nucleotide-binding</keyword>
<dbReference type="GO" id="GO:0006094">
    <property type="term" value="P:gluconeogenesis"/>
    <property type="evidence" value="ECO:0007669"/>
    <property type="project" value="UniProtKB-UniRule"/>
</dbReference>
<name>A0A0S6U9Y4_NEOTH</name>
<dbReference type="FunFam" id="2.170.8.10:FF:000001">
    <property type="entry name" value="Phosphoenolpyruvate carboxykinase (ATP)"/>
    <property type="match status" value="1"/>
</dbReference>
<dbReference type="HAMAP" id="MF_00453">
    <property type="entry name" value="PEPCK_ATP"/>
    <property type="match status" value="1"/>
</dbReference>
<evidence type="ECO:0000256" key="4">
    <source>
        <dbReference type="ARBA" id="ARBA00022432"/>
    </source>
</evidence>
<dbReference type="EMBL" id="DF238840">
    <property type="protein sequence ID" value="GAF25060.1"/>
    <property type="molecule type" value="Genomic_DNA"/>
</dbReference>
<dbReference type="PANTHER" id="PTHR30031">
    <property type="entry name" value="PHOSPHOENOLPYRUVATE CARBOXYKINASE ATP"/>
    <property type="match status" value="1"/>
</dbReference>
<keyword evidence="10" id="KW-0479">Metal-binding</keyword>
<dbReference type="GO" id="GO:0046872">
    <property type="term" value="F:metal ion binding"/>
    <property type="evidence" value="ECO:0007669"/>
    <property type="project" value="UniProtKB-KW"/>
</dbReference>
<dbReference type="GO" id="GO:0005829">
    <property type="term" value="C:cytosol"/>
    <property type="evidence" value="ECO:0007669"/>
    <property type="project" value="TreeGrafter"/>
</dbReference>
<protein>
    <recommendedName>
        <fullName evidence="3 10">Phosphoenolpyruvate carboxykinase (ATP)</fullName>
        <shortName evidence="10">PCK</shortName>
        <shortName evidence="10">PEP carboxykinase</shortName>
        <shortName evidence="10">PEPCK</shortName>
        <ecNumber evidence="3 10">4.1.1.49</ecNumber>
    </recommendedName>
</protein>
<keyword evidence="8 10" id="KW-0456">Lyase</keyword>
<feature type="binding site" evidence="10">
    <location>
        <position position="215"/>
    </location>
    <ligand>
        <name>Mn(2+)</name>
        <dbReference type="ChEBI" id="CHEBI:29035"/>
    </ligand>
</feature>
<dbReference type="InterPro" id="IPR008210">
    <property type="entry name" value="PEP_carboxykinase_N"/>
</dbReference>
<comment type="cofactor">
    <cofactor evidence="10">
        <name>Mn(2+)</name>
        <dbReference type="ChEBI" id="CHEBI:29035"/>
    </cofactor>
    <text evidence="10">Binds 1 Mn(2+) ion per subunit.</text>
</comment>
<proteinExistence type="inferred from homology"/>
<dbReference type="CDD" id="cd00484">
    <property type="entry name" value="PEPCK_ATP"/>
    <property type="match status" value="1"/>
</dbReference>
<feature type="binding site" evidence="10">
    <location>
        <position position="209"/>
    </location>
    <ligand>
        <name>substrate</name>
    </ligand>
</feature>
<dbReference type="AlphaFoldDB" id="A0A0S6U9Y4"/>
<evidence type="ECO:0000256" key="3">
    <source>
        <dbReference type="ARBA" id="ARBA00012363"/>
    </source>
</evidence>
<accession>A0A0S6U9Y4</accession>
<dbReference type="Gene3D" id="3.40.449.10">
    <property type="entry name" value="Phosphoenolpyruvate Carboxykinase, domain 1"/>
    <property type="match status" value="1"/>
</dbReference>
<dbReference type="PANTHER" id="PTHR30031:SF0">
    <property type="entry name" value="PHOSPHOENOLPYRUVATE CARBOXYKINASE (ATP)"/>
    <property type="match status" value="1"/>
</dbReference>
<keyword evidence="10" id="KW-0963">Cytoplasm</keyword>
<dbReference type="SUPFAM" id="SSF68923">
    <property type="entry name" value="PEP carboxykinase N-terminal domain"/>
    <property type="match status" value="1"/>
</dbReference>
<feature type="binding site" evidence="10">
    <location>
        <position position="215"/>
    </location>
    <ligand>
        <name>substrate</name>
    </ligand>
</feature>
<evidence type="ECO:0000256" key="8">
    <source>
        <dbReference type="ARBA" id="ARBA00023239"/>
    </source>
</evidence>
<keyword evidence="11" id="KW-0808">Transferase</keyword>
<dbReference type="NCBIfam" id="NF006821">
    <property type="entry name" value="PRK09344.1-3"/>
    <property type="match status" value="1"/>
</dbReference>
<dbReference type="InterPro" id="IPR013035">
    <property type="entry name" value="PEP_carboxykinase_C"/>
</dbReference>
<evidence type="ECO:0000256" key="1">
    <source>
        <dbReference type="ARBA" id="ARBA00004742"/>
    </source>
</evidence>
<dbReference type="UniPathway" id="UPA00138"/>
<keyword evidence="4 10" id="KW-0312">Gluconeogenesis</keyword>
<feature type="binding site" evidence="10">
    <location>
        <begin position="250"/>
        <end position="258"/>
    </location>
    <ligand>
        <name>ATP</name>
        <dbReference type="ChEBI" id="CHEBI:30616"/>
    </ligand>
</feature>
<feature type="binding site" evidence="10">
    <location>
        <position position="234"/>
    </location>
    <ligand>
        <name>ATP</name>
        <dbReference type="ChEBI" id="CHEBI:30616"/>
    </ligand>
</feature>
<dbReference type="Gene3D" id="3.90.228.20">
    <property type="match status" value="1"/>
</dbReference>
<feature type="binding site" evidence="10">
    <location>
        <position position="215"/>
    </location>
    <ligand>
        <name>ATP</name>
        <dbReference type="ChEBI" id="CHEBI:30616"/>
    </ligand>
</feature>
<feature type="binding site" evidence="10">
    <location>
        <position position="74"/>
    </location>
    <ligand>
        <name>substrate</name>
    </ligand>
</feature>
<dbReference type="Pfam" id="PF01293">
    <property type="entry name" value="PEPCK_ATP"/>
    <property type="match status" value="1"/>
</dbReference>
<dbReference type="InterPro" id="IPR015994">
    <property type="entry name" value="PEPCK_ATP_CS"/>
</dbReference>
<evidence type="ECO:0000256" key="5">
    <source>
        <dbReference type="ARBA" id="ARBA00022741"/>
    </source>
</evidence>
<organism evidence="11">
    <name type="scientific">Moorella thermoacetica Y72</name>
    <dbReference type="NCBI Taxonomy" id="1325331"/>
    <lineage>
        <taxon>Bacteria</taxon>
        <taxon>Bacillati</taxon>
        <taxon>Bacillota</taxon>
        <taxon>Clostridia</taxon>
        <taxon>Neomoorellales</taxon>
        <taxon>Neomoorellaceae</taxon>
        <taxon>Neomoorella</taxon>
    </lineage>
</organism>
<dbReference type="GO" id="GO:0004612">
    <property type="term" value="F:phosphoenolpyruvate carboxykinase (ATP) activity"/>
    <property type="evidence" value="ECO:0007669"/>
    <property type="project" value="UniProtKB-UniRule"/>
</dbReference>
<dbReference type="NCBIfam" id="TIGR00224">
    <property type="entry name" value="pckA"/>
    <property type="match status" value="1"/>
</dbReference>
<evidence type="ECO:0000256" key="2">
    <source>
        <dbReference type="ARBA" id="ARBA00006052"/>
    </source>
</evidence>
<reference evidence="11" key="1">
    <citation type="journal article" date="2014" name="Gene">
        <title>Genome-guided analysis of transformation efficiency and carbon dioxide assimilation by Moorella thermoacetica Y72.</title>
        <authorList>
            <person name="Tsukahara K."/>
            <person name="Kita A."/>
            <person name="Nakashimada Y."/>
            <person name="Hoshino T."/>
            <person name="Murakami K."/>
        </authorList>
    </citation>
    <scope>NUCLEOTIDE SEQUENCE [LARGE SCALE GENOMIC DNA]</scope>
    <source>
        <strain evidence="11">Y72</strain>
    </source>
</reference>
<evidence type="ECO:0000256" key="10">
    <source>
        <dbReference type="HAMAP-Rule" id="MF_00453"/>
    </source>
</evidence>
<comment type="pathway">
    <text evidence="1 10">Carbohydrate biosynthesis; gluconeogenesis.</text>
</comment>
<dbReference type="SUPFAM" id="SSF53795">
    <property type="entry name" value="PEP carboxykinase-like"/>
    <property type="match status" value="1"/>
</dbReference>
<feature type="binding site" evidence="10">
    <location>
        <position position="336"/>
    </location>
    <ligand>
        <name>substrate</name>
    </ligand>
</feature>
<comment type="function">
    <text evidence="10">Involved in the gluconeogenesis. Catalyzes the conversion of oxaloacetate (OAA) to phosphoenolpyruvate (PEP) through direct phosphoryl transfer between the nucleoside triphosphate and OAA.</text>
</comment>
<feature type="binding site" evidence="10">
    <location>
        <position position="461"/>
    </location>
    <ligand>
        <name>ATP</name>
        <dbReference type="ChEBI" id="CHEBI:30616"/>
    </ligand>
</feature>
<dbReference type="NCBIfam" id="NF006820">
    <property type="entry name" value="PRK09344.1-2"/>
    <property type="match status" value="1"/>
</dbReference>
<evidence type="ECO:0000256" key="7">
    <source>
        <dbReference type="ARBA" id="ARBA00022840"/>
    </source>
</evidence>
<feature type="binding site" evidence="10">
    <location>
        <position position="299"/>
    </location>
    <ligand>
        <name>ATP</name>
        <dbReference type="ChEBI" id="CHEBI:30616"/>
    </ligand>
</feature>
<dbReference type="GO" id="GO:0016301">
    <property type="term" value="F:kinase activity"/>
    <property type="evidence" value="ECO:0007669"/>
    <property type="project" value="UniProtKB-KW"/>
</dbReference>
<evidence type="ECO:0000313" key="11">
    <source>
        <dbReference type="EMBL" id="GAF25060.1"/>
    </source>
</evidence>
<dbReference type="GO" id="GO:0005524">
    <property type="term" value="F:ATP binding"/>
    <property type="evidence" value="ECO:0007669"/>
    <property type="project" value="UniProtKB-UniRule"/>
</dbReference>
<keyword evidence="11" id="KW-0670">Pyruvate</keyword>
<dbReference type="PIRSF" id="PIRSF006294">
    <property type="entry name" value="PEP_crbxkin"/>
    <property type="match status" value="1"/>
</dbReference>
<feature type="binding site" evidence="10">
    <location>
        <position position="271"/>
    </location>
    <ligand>
        <name>Mn(2+)</name>
        <dbReference type="ChEBI" id="CHEBI:29035"/>
    </ligand>
</feature>
<comment type="catalytic activity">
    <reaction evidence="9 10">
        <text>oxaloacetate + ATP = phosphoenolpyruvate + ADP + CO2</text>
        <dbReference type="Rhea" id="RHEA:18617"/>
        <dbReference type="ChEBI" id="CHEBI:16452"/>
        <dbReference type="ChEBI" id="CHEBI:16526"/>
        <dbReference type="ChEBI" id="CHEBI:30616"/>
        <dbReference type="ChEBI" id="CHEBI:58702"/>
        <dbReference type="ChEBI" id="CHEBI:456216"/>
        <dbReference type="EC" id="4.1.1.49"/>
    </reaction>
</comment>